<evidence type="ECO:0000256" key="4">
    <source>
        <dbReference type="RuleBase" id="RU362027"/>
    </source>
</evidence>
<feature type="compositionally biased region" description="Basic and acidic residues" evidence="6">
    <location>
        <begin position="101"/>
        <end position="112"/>
    </location>
</feature>
<keyword evidence="5" id="KW-0175">Coiled coil</keyword>
<dbReference type="Gene3D" id="3.90.550.10">
    <property type="entry name" value="Spore Coat Polysaccharide Biosynthesis Protein SpsA, Chain A"/>
    <property type="match status" value="1"/>
</dbReference>
<feature type="coiled-coil region" evidence="5">
    <location>
        <begin position="222"/>
        <end position="249"/>
    </location>
</feature>
<comment type="subcellular location">
    <subcellularLocation>
        <location evidence="4">Golgi apparatus membrane</location>
        <topology evidence="4">Single-pass type II membrane protein</topology>
    </subcellularLocation>
</comment>
<keyword evidence="4" id="KW-0333">Golgi apparatus</keyword>
<proteinExistence type="inferred from homology"/>
<comment type="caution">
    <text evidence="7">The sequence shown here is derived from an EMBL/GenBank/DDBJ whole genome shotgun (WGS) entry which is preliminary data.</text>
</comment>
<dbReference type="AlphaFoldDB" id="A0A835UVA9"/>
<evidence type="ECO:0000256" key="6">
    <source>
        <dbReference type="SAM" id="MobiDB-lite"/>
    </source>
</evidence>
<dbReference type="GO" id="GO:0047262">
    <property type="term" value="F:polygalacturonate 4-alpha-galacturonosyltransferase activity"/>
    <property type="evidence" value="ECO:0007669"/>
    <property type="project" value="InterPro"/>
</dbReference>
<dbReference type="GO" id="GO:0045489">
    <property type="term" value="P:pectin biosynthetic process"/>
    <property type="evidence" value="ECO:0007669"/>
    <property type="project" value="UniProtKB-UniPathway"/>
</dbReference>
<evidence type="ECO:0000256" key="3">
    <source>
        <dbReference type="ARBA" id="ARBA00022676"/>
    </source>
</evidence>
<keyword evidence="4" id="KW-0961">Cell wall biogenesis/degradation</keyword>
<dbReference type="EMBL" id="JADCNM010000007">
    <property type="protein sequence ID" value="KAG0475268.1"/>
    <property type="molecule type" value="Genomic_DNA"/>
</dbReference>
<evidence type="ECO:0000256" key="5">
    <source>
        <dbReference type="SAM" id="Coils"/>
    </source>
</evidence>
<dbReference type="PANTHER" id="PTHR32116">
    <property type="entry name" value="GALACTURONOSYLTRANSFERASE 4-RELATED"/>
    <property type="match status" value="1"/>
</dbReference>
<dbReference type="SUPFAM" id="SSF53448">
    <property type="entry name" value="Nucleotide-diphospho-sugar transferases"/>
    <property type="match status" value="1"/>
</dbReference>
<dbReference type="InterPro" id="IPR029993">
    <property type="entry name" value="GAUT"/>
</dbReference>
<gene>
    <name evidence="7" type="ORF">HPP92_014954</name>
</gene>
<dbReference type="PANTHER" id="PTHR32116:SF12">
    <property type="entry name" value="GALACTURONOSYLTRANSFERASE 7-RELATED"/>
    <property type="match status" value="1"/>
</dbReference>
<dbReference type="CDD" id="cd06429">
    <property type="entry name" value="GT8_like_1"/>
    <property type="match status" value="1"/>
</dbReference>
<evidence type="ECO:0000256" key="1">
    <source>
        <dbReference type="ARBA" id="ARBA00004877"/>
    </source>
</evidence>
<evidence type="ECO:0000313" key="7">
    <source>
        <dbReference type="EMBL" id="KAG0475268.1"/>
    </source>
</evidence>
<dbReference type="OrthoDB" id="411524at2759"/>
<feature type="region of interest" description="Disordered" evidence="6">
    <location>
        <begin position="101"/>
        <end position="129"/>
    </location>
</feature>
<dbReference type="EC" id="2.4.1.-" evidence="4"/>
<comment type="pathway">
    <text evidence="1 4">Glycan metabolism; pectin biosynthesis.</text>
</comment>
<dbReference type="Pfam" id="PF25557">
    <property type="entry name" value="GAUT_1"/>
    <property type="match status" value="1"/>
</dbReference>
<feature type="region of interest" description="Disordered" evidence="6">
    <location>
        <begin position="50"/>
        <end position="74"/>
    </location>
</feature>
<evidence type="ECO:0000256" key="2">
    <source>
        <dbReference type="ARBA" id="ARBA00006351"/>
    </source>
</evidence>
<dbReference type="UniPathway" id="UPA00845"/>
<keyword evidence="3 4" id="KW-0808">Transferase</keyword>
<dbReference type="Pfam" id="PF01501">
    <property type="entry name" value="Glyco_transf_8"/>
    <property type="match status" value="1"/>
</dbReference>
<accession>A0A835UVA9</accession>
<dbReference type="GO" id="GO:0071555">
    <property type="term" value="P:cell wall organization"/>
    <property type="evidence" value="ECO:0007669"/>
    <property type="project" value="UniProtKB-KW"/>
</dbReference>
<comment type="similarity">
    <text evidence="2 4">Belongs to the glycosyltransferase 8 family.</text>
</comment>
<dbReference type="Proteomes" id="UP000639772">
    <property type="component" value="Chromosome 7"/>
</dbReference>
<reference evidence="7 8" key="1">
    <citation type="journal article" date="2020" name="Nat. Food">
        <title>A phased Vanilla planifolia genome enables genetic improvement of flavour and production.</title>
        <authorList>
            <person name="Hasing T."/>
            <person name="Tang H."/>
            <person name="Brym M."/>
            <person name="Khazi F."/>
            <person name="Huang T."/>
            <person name="Chambers A.H."/>
        </authorList>
    </citation>
    <scope>NUCLEOTIDE SEQUENCE [LARGE SCALE GENOMIC DNA]</scope>
    <source>
        <tissue evidence="7">Leaf</tissue>
    </source>
</reference>
<name>A0A835UVA9_VANPL</name>
<evidence type="ECO:0000313" key="8">
    <source>
        <dbReference type="Proteomes" id="UP000639772"/>
    </source>
</evidence>
<dbReference type="GO" id="GO:0000139">
    <property type="term" value="C:Golgi membrane"/>
    <property type="evidence" value="ECO:0007669"/>
    <property type="project" value="UniProtKB-SubCell"/>
</dbReference>
<organism evidence="7 8">
    <name type="scientific">Vanilla planifolia</name>
    <name type="common">Vanilla</name>
    <dbReference type="NCBI Taxonomy" id="51239"/>
    <lineage>
        <taxon>Eukaryota</taxon>
        <taxon>Viridiplantae</taxon>
        <taxon>Streptophyta</taxon>
        <taxon>Embryophyta</taxon>
        <taxon>Tracheophyta</taxon>
        <taxon>Spermatophyta</taxon>
        <taxon>Magnoliopsida</taxon>
        <taxon>Liliopsida</taxon>
        <taxon>Asparagales</taxon>
        <taxon>Orchidaceae</taxon>
        <taxon>Vanilloideae</taxon>
        <taxon>Vanilleae</taxon>
        <taxon>Vanilla</taxon>
    </lineage>
</organism>
<protein>
    <recommendedName>
        <fullName evidence="4">Hexosyltransferase</fullName>
        <ecNumber evidence="4">2.4.1.-</ecNumber>
    </recommendedName>
</protein>
<keyword evidence="3 4" id="KW-0328">Glycosyltransferase</keyword>
<dbReference type="InterPro" id="IPR029044">
    <property type="entry name" value="Nucleotide-diphossugar_trans"/>
</dbReference>
<sequence length="648" mass="73712">MKSHAAVVPTAKQRRWKWLALAVLLLVFFSMLVPLAFLLGLHSGFPVGYSSDESSPTDSLEVYERKGGGKEINSSKYDSRVEQMLRNFTPSLPQEIVQDITGKDDMKIKTSDPNEDNEQTTSGSMGDLNHSEYRVMTPVLKGLHNSPADASNADPVLDKQQGGIGIPDGSNLYGSHKSCQLEFGSYCLWSMEHKEAMEDGTVKKLKDQLFVARAYYPSIAKLQGQENLSREMKQNIQEHERMLSEAISDADLPPIVAKVIQKMDQTIAKAKGCAVECSNVERKLRQILDLTEDETHFHRKQSAFLYHLGVQTMPKSLHCLSMRLTVEYFRDPPSDMELSHAYKFDNPSFHHYVIFSRDILAVSVTVNSTIKSSKITSDMVFHIITDRQNFYAMKLWFARNSYEEAIIQVLNIEDLNLSNGNELAQKQVSSSEEFRVSIRSTDPLHLLQMKTHYLSTFGHSHFLLPEIFQNLKKVIVLDDDVIVQQDLSDLWNVDLEGKVNGAVSFCELRLVHLKAFLGRNLHDDSCLWMSGLNIIDLEKWREQNLTAIYQKFLHSFHNGSEASWRTAVLPASLLAFQGLVFPITRLSIISGLGHKYGISEETIRNAFVLHYNGNMKPWLDLGIPAYKAYWRKFLTQGERFMDECNVHH</sequence>
<dbReference type="InterPro" id="IPR002495">
    <property type="entry name" value="Glyco_trans_8"/>
</dbReference>